<feature type="transmembrane region" description="Helical" evidence="1">
    <location>
        <begin position="21"/>
        <end position="40"/>
    </location>
</feature>
<proteinExistence type="predicted"/>
<feature type="transmembrane region" description="Helical" evidence="1">
    <location>
        <begin position="170"/>
        <end position="188"/>
    </location>
</feature>
<keyword evidence="1" id="KW-0472">Membrane</keyword>
<feature type="transmembrane region" description="Helical" evidence="1">
    <location>
        <begin position="326"/>
        <end position="345"/>
    </location>
</feature>
<keyword evidence="1" id="KW-1133">Transmembrane helix</keyword>
<feature type="transmembrane region" description="Helical" evidence="1">
    <location>
        <begin position="96"/>
        <end position="115"/>
    </location>
</feature>
<feature type="transmembrane region" description="Helical" evidence="1">
    <location>
        <begin position="302"/>
        <end position="319"/>
    </location>
</feature>
<protein>
    <submittedName>
        <fullName evidence="2">DUF4153 domain-containing protein</fullName>
    </submittedName>
</protein>
<feature type="transmembrane region" description="Helical" evidence="1">
    <location>
        <begin position="72"/>
        <end position="90"/>
    </location>
</feature>
<accession>A0A316R888</accession>
<feature type="transmembrane region" description="Helical" evidence="1">
    <location>
        <begin position="46"/>
        <end position="65"/>
    </location>
</feature>
<sequence length="556" mass="64271">MKERIKSFSRQISGTIKNNTAEITISILCFVSASLIRENVITTNKLYPFVFPLFFVLSYLLNKWFSQGTWRILYYISPLLVFPFFCIDVSDWVFSIEYSVALTIAALMLLIRNWISDNKSFTFQATCYFTHLLQAALLSGCAYFLLISIYYSVTYIFNIFPQSEYNVSSYLSMICFIIGMPCLFLTFNNRQETLSTQEKKSALEILTNYILSPAILIYTIILYIYFTTIFFSWSLPKGGIAYMVFAFTLITVLAKALQPFLHKQIYNWYYRHYSLISIPAQLMFWIGVLYRVQQYGFTTARVYLVICGSIMSITLLLFLSSKTGRYLYVTALSIILLASFTYIPGITAKNIGIESQQKRVSVLSRNLDLLGENGKLKNISETNSDSLLYDPQYTQLYEAFLYVQHEKGKDFVQKKYGTNLLPEPQERYKDSAYDFVSLPLLDGKTKKIDISMYRSLYPINLSDSCEDISVDTSGKKLLIKDKNDVLLNISFEELQTSLLQKSGLTKNSTKKRFLQQENILTNYETDSLYISFGRIIFDMKTDLTISNLQIDYILRK</sequence>
<name>A0A316R888_9BACT</name>
<dbReference type="Proteomes" id="UP000262954">
    <property type="component" value="Unassembled WGS sequence"/>
</dbReference>
<evidence type="ECO:0000313" key="2">
    <source>
        <dbReference type="EMBL" id="HBJ08423.1"/>
    </source>
</evidence>
<gene>
    <name evidence="2" type="ORF">DDY73_05405</name>
</gene>
<feature type="transmembrane region" description="Helical" evidence="1">
    <location>
        <begin position="239"/>
        <end position="257"/>
    </location>
</feature>
<feature type="transmembrane region" description="Helical" evidence="1">
    <location>
        <begin position="269"/>
        <end position="290"/>
    </location>
</feature>
<dbReference type="EMBL" id="DNWC01000072">
    <property type="protein sequence ID" value="HBJ08423.1"/>
    <property type="molecule type" value="Genomic_DNA"/>
</dbReference>
<dbReference type="AlphaFoldDB" id="A0A316R888"/>
<dbReference type="RefSeq" id="WP_022389768.1">
    <property type="nucleotide sequence ID" value="NZ_CAUBCP010000019.1"/>
</dbReference>
<organism evidence="2 3">
    <name type="scientific">Coprobacter fastidiosus</name>
    <dbReference type="NCBI Taxonomy" id="1099853"/>
    <lineage>
        <taxon>Bacteria</taxon>
        <taxon>Pseudomonadati</taxon>
        <taxon>Bacteroidota</taxon>
        <taxon>Bacteroidia</taxon>
        <taxon>Bacteroidales</taxon>
        <taxon>Barnesiellaceae</taxon>
        <taxon>Coprobacter</taxon>
    </lineage>
</organism>
<evidence type="ECO:0000313" key="3">
    <source>
        <dbReference type="Proteomes" id="UP000262954"/>
    </source>
</evidence>
<evidence type="ECO:0000256" key="1">
    <source>
        <dbReference type="SAM" id="Phobius"/>
    </source>
</evidence>
<comment type="caution">
    <text evidence="2">The sequence shown here is derived from an EMBL/GenBank/DDBJ whole genome shotgun (WGS) entry which is preliminary data.</text>
</comment>
<feature type="transmembrane region" description="Helical" evidence="1">
    <location>
        <begin position="209"/>
        <end position="233"/>
    </location>
</feature>
<reference evidence="2 3" key="1">
    <citation type="journal article" date="2018" name="Nat. Biotechnol.">
        <title>A standardized bacterial taxonomy based on genome phylogeny substantially revises the tree of life.</title>
        <authorList>
            <person name="Parks D.H."/>
            <person name="Chuvochina M."/>
            <person name="Waite D.W."/>
            <person name="Rinke C."/>
            <person name="Skarshewski A."/>
            <person name="Chaumeil P.A."/>
            <person name="Hugenholtz P."/>
        </authorList>
    </citation>
    <scope>NUCLEOTIDE SEQUENCE [LARGE SCALE GENOMIC DNA]</scope>
    <source>
        <strain evidence="2">UBA11482</strain>
    </source>
</reference>
<keyword evidence="1" id="KW-0812">Transmembrane</keyword>
<feature type="transmembrane region" description="Helical" evidence="1">
    <location>
        <begin position="127"/>
        <end position="150"/>
    </location>
</feature>